<dbReference type="RefSeq" id="WP_145399612.1">
    <property type="nucleotide sequence ID" value="NZ_VLKU01000013.1"/>
</dbReference>
<dbReference type="AlphaFoldDB" id="A0A562NCA0"/>
<keyword evidence="2" id="KW-1185">Reference proteome</keyword>
<reference evidence="1 2" key="1">
    <citation type="journal article" date="2015" name="Stand. Genomic Sci.">
        <title>Genomic Encyclopedia of Bacterial and Archaeal Type Strains, Phase III: the genomes of soil and plant-associated and newly described type strains.</title>
        <authorList>
            <person name="Whitman W.B."/>
            <person name="Woyke T."/>
            <person name="Klenk H.P."/>
            <person name="Zhou Y."/>
            <person name="Lilburn T.G."/>
            <person name="Beck B.J."/>
            <person name="De Vos P."/>
            <person name="Vandamme P."/>
            <person name="Eisen J.A."/>
            <person name="Garrity G."/>
            <person name="Hugenholtz P."/>
            <person name="Kyrpides N.C."/>
        </authorList>
    </citation>
    <scope>NUCLEOTIDE SEQUENCE [LARGE SCALE GENOMIC DNA]</scope>
    <source>
        <strain evidence="1 2">CGMCC 1.5364</strain>
    </source>
</reference>
<dbReference type="InterPro" id="IPR006450">
    <property type="entry name" value="Phage_HK97_gp6-like"/>
</dbReference>
<accession>A0A562NCA0</accession>
<proteinExistence type="predicted"/>
<dbReference type="EMBL" id="VLKU01000013">
    <property type="protein sequence ID" value="TWI29733.1"/>
    <property type="molecule type" value="Genomic_DNA"/>
</dbReference>
<protein>
    <submittedName>
        <fullName evidence="1">Gp6-like head-tail connector protein</fullName>
    </submittedName>
</protein>
<dbReference type="CDD" id="cd08054">
    <property type="entry name" value="gp6"/>
    <property type="match status" value="1"/>
</dbReference>
<gene>
    <name evidence="1" type="ORF">IQ24_03550</name>
</gene>
<comment type="caution">
    <text evidence="1">The sequence shown here is derived from an EMBL/GenBank/DDBJ whole genome shotgun (WGS) entry which is preliminary data.</text>
</comment>
<dbReference type="NCBIfam" id="TIGR01560">
    <property type="entry name" value="put_DNA_pack"/>
    <property type="match status" value="1"/>
</dbReference>
<name>A0A562NCA0_9RHOB</name>
<dbReference type="Pfam" id="PF05135">
    <property type="entry name" value="Phage_connect_1"/>
    <property type="match status" value="1"/>
</dbReference>
<evidence type="ECO:0000313" key="1">
    <source>
        <dbReference type="EMBL" id="TWI29733.1"/>
    </source>
</evidence>
<organism evidence="1 2">
    <name type="scientific">Paracoccus sulfuroxidans</name>
    <dbReference type="NCBI Taxonomy" id="384678"/>
    <lineage>
        <taxon>Bacteria</taxon>
        <taxon>Pseudomonadati</taxon>
        <taxon>Pseudomonadota</taxon>
        <taxon>Alphaproteobacteria</taxon>
        <taxon>Rhodobacterales</taxon>
        <taxon>Paracoccaceae</taxon>
        <taxon>Paracoccus</taxon>
    </lineage>
</organism>
<dbReference type="InterPro" id="IPR021146">
    <property type="entry name" value="Phage_gp6-like_head-tail"/>
</dbReference>
<dbReference type="Proteomes" id="UP000316225">
    <property type="component" value="Unassembled WGS sequence"/>
</dbReference>
<dbReference type="Gene3D" id="1.10.3230.30">
    <property type="entry name" value="Phage gp6-like head-tail connector protein"/>
    <property type="match status" value="1"/>
</dbReference>
<sequence length="82" mass="8719">MYRSLKLISPPTAEIVSLGDAKLHLRVDGDDEDILIQGLIDAAVSYLDGADGVLGRALSPQDWEVVFCGDKAGELPLVPVIS</sequence>
<evidence type="ECO:0000313" key="2">
    <source>
        <dbReference type="Proteomes" id="UP000316225"/>
    </source>
</evidence>
<dbReference type="OrthoDB" id="8452228at2"/>